<organism evidence="1 2">
    <name type="scientific">Aspergillus lucknowensis</name>
    <dbReference type="NCBI Taxonomy" id="176173"/>
    <lineage>
        <taxon>Eukaryota</taxon>
        <taxon>Fungi</taxon>
        <taxon>Dikarya</taxon>
        <taxon>Ascomycota</taxon>
        <taxon>Pezizomycotina</taxon>
        <taxon>Eurotiomycetes</taxon>
        <taxon>Eurotiomycetidae</taxon>
        <taxon>Eurotiales</taxon>
        <taxon>Aspergillaceae</taxon>
        <taxon>Aspergillus</taxon>
        <taxon>Aspergillus subgen. Nidulantes</taxon>
    </lineage>
</organism>
<dbReference type="SUPFAM" id="SSF52777">
    <property type="entry name" value="CoA-dependent acyltransferases"/>
    <property type="match status" value="1"/>
</dbReference>
<comment type="caution">
    <text evidence="1">The sequence shown here is derived from an EMBL/GenBank/DDBJ whole genome shotgun (WGS) entry which is preliminary data.</text>
</comment>
<evidence type="ECO:0000313" key="1">
    <source>
        <dbReference type="EMBL" id="KAL2865383.1"/>
    </source>
</evidence>
<accession>A0ABR4LLF5</accession>
<reference evidence="1 2" key="1">
    <citation type="submission" date="2024-07" db="EMBL/GenBank/DDBJ databases">
        <title>Section-level genome sequencing and comparative genomics of Aspergillus sections Usti and Cavernicolus.</title>
        <authorList>
            <consortium name="Lawrence Berkeley National Laboratory"/>
            <person name="Nybo J.L."/>
            <person name="Vesth T.C."/>
            <person name="Theobald S."/>
            <person name="Frisvad J.C."/>
            <person name="Larsen T.O."/>
            <person name="Kjaerboelling I."/>
            <person name="Rothschild-Mancinelli K."/>
            <person name="Lyhne E.K."/>
            <person name="Kogle M.E."/>
            <person name="Barry K."/>
            <person name="Clum A."/>
            <person name="Na H."/>
            <person name="Ledsgaard L."/>
            <person name="Lin J."/>
            <person name="Lipzen A."/>
            <person name="Kuo A."/>
            <person name="Riley R."/>
            <person name="Mondo S."/>
            <person name="Labutti K."/>
            <person name="Haridas S."/>
            <person name="Pangalinan J."/>
            <person name="Salamov A.A."/>
            <person name="Simmons B.A."/>
            <person name="Magnuson J.K."/>
            <person name="Chen J."/>
            <person name="Drula E."/>
            <person name="Henrissat B."/>
            <person name="Wiebenga A."/>
            <person name="Lubbers R.J."/>
            <person name="Gomes A.C."/>
            <person name="Macurrencykelacurrency M.R."/>
            <person name="Stajich J."/>
            <person name="Grigoriev I.V."/>
            <person name="Mortensen U.H."/>
            <person name="De Vries R.P."/>
            <person name="Baker S.E."/>
            <person name="Andersen M.R."/>
        </authorList>
    </citation>
    <scope>NUCLEOTIDE SEQUENCE [LARGE SCALE GENOMIC DNA]</scope>
    <source>
        <strain evidence="1 2">CBS 449.75</strain>
    </source>
</reference>
<evidence type="ECO:0000313" key="2">
    <source>
        <dbReference type="Proteomes" id="UP001610432"/>
    </source>
</evidence>
<gene>
    <name evidence="1" type="ORF">BJX67DRAFT_382870</name>
</gene>
<dbReference type="Gene3D" id="3.30.559.10">
    <property type="entry name" value="Chloramphenicol acetyltransferase-like domain"/>
    <property type="match status" value="1"/>
</dbReference>
<dbReference type="GeneID" id="98148390"/>
<dbReference type="Gene3D" id="3.30.559.30">
    <property type="entry name" value="Nonribosomal peptide synthetase, condensation domain"/>
    <property type="match status" value="1"/>
</dbReference>
<dbReference type="PANTHER" id="PTHR42034">
    <property type="entry name" value="CHROMOSOME 7, WHOLE GENOME SHOTGUN SEQUENCE-RELATED"/>
    <property type="match status" value="1"/>
</dbReference>
<proteinExistence type="predicted"/>
<dbReference type="InterPro" id="IPR023213">
    <property type="entry name" value="CAT-like_dom_sf"/>
</dbReference>
<dbReference type="Proteomes" id="UP001610432">
    <property type="component" value="Unassembled WGS sequence"/>
</dbReference>
<dbReference type="PANTHER" id="PTHR42034:SF1">
    <property type="entry name" value="CONDENSATION DOMAIN-CONTAINING PROTEIN"/>
    <property type="match status" value="1"/>
</dbReference>
<dbReference type="EMBL" id="JBFXLQ010000032">
    <property type="protein sequence ID" value="KAL2865383.1"/>
    <property type="molecule type" value="Genomic_DNA"/>
</dbReference>
<protein>
    <submittedName>
        <fullName evidence="1">Uncharacterized protein</fullName>
    </submittedName>
</protein>
<sequence length="639" mass="70125">MPQNPSTQRLQWRHSSYGIWKRDLDECEIFYRAMTRKESGCYPVTGSASFTVKSASVRGENAVSGDDSSAVEDAFRKAWITLRHRHPTLTSWVAHDVERDRWVRVYQPQPAEQDDDHDGLKGKKNQWLQMTFKVIRTDDDALTWFNRDAPDFKHPSVYLLHHAEDSWSTILRCPHDITDGVGVLHLLEQLFVYAAHVVEQPARSESEDALFWTCSDSGVRLSPCLRVAAGIPETPSDAQSRRLEDICARNGALYNHAGLLGLPFSKATAADSEIALHGRRERIAVTVPREATAQILRRCKTIASGVSVTHVFTAALALVLSGLQPRKDQSYSVRYVNHSMINLRPYCRQPYNGTDHAAAAYHTVSAQALAIDLIVPGTPPNKEEEGHGEDNLRQISRKVAEFFSSIRPQHTLTDATDEDSDSNCPDQIAFAPATFKSITPPPGVNPHAVSNPPFCPVPLSSIGNISAIVSKNHGVFEVERVWAASEPTGAGVALFLGTWDGELGLSAVFDSHPPQVYFVPRFSKMHLKPLILALALTTSARAYKIRPFANSDCTGAAAAEDITVADNTCRDTSIPDTRSFLVLEYGAIQQRATFYAAASCAGGDDERREYFADGGSAAFVVGNCVDLGFDARACSSSAL</sequence>
<keyword evidence="2" id="KW-1185">Reference proteome</keyword>
<dbReference type="RefSeq" id="XP_070884362.1">
    <property type="nucleotide sequence ID" value="XM_071033318.1"/>
</dbReference>
<name>A0ABR4LLF5_9EURO</name>